<keyword evidence="7" id="KW-0444">Lipid biosynthesis</keyword>
<sequence>MDTALGLVVSPTAGNGRGVAVGAQVARRLDAAGYRVIPLAAPTVAETHMLLERAIHEGLIDGIVTVGGDGTIHLALQHVVGTRVFLGHVPFGTGNDIARDLGLTTRWETGLEHLLDSLASREPDDLDVMEITGSHGTEWGMAIVSAGFDADVNLAANTYRRPHGHARYLRAILATLPRFTPRTYRIEASGRTNTAQAIVVAVANLSSFGGGLALSPGSDGGDGRLELIVARPLRLTELARIFPRLYRGTHLDAEMVHVRAVTEVMLDAEGATAMVDGEEVGPLPVTVRVRSRAVRFLR</sequence>
<dbReference type="InterPro" id="IPR050187">
    <property type="entry name" value="Lipid_Phosphate_FormReg"/>
</dbReference>
<dbReference type="InterPro" id="IPR001206">
    <property type="entry name" value="Diacylglycerol_kinase_cat_dom"/>
</dbReference>
<evidence type="ECO:0000256" key="1">
    <source>
        <dbReference type="ARBA" id="ARBA00001946"/>
    </source>
</evidence>
<protein>
    <recommendedName>
        <fullName evidence="9">DAGKc domain-containing protein</fullName>
    </recommendedName>
</protein>
<accession>A0ABS2TIH4</accession>
<keyword evidence="3" id="KW-0808">Transferase</keyword>
<evidence type="ECO:0000256" key="7">
    <source>
        <dbReference type="ARBA" id="ARBA00023209"/>
    </source>
</evidence>
<evidence type="ECO:0000313" key="10">
    <source>
        <dbReference type="EMBL" id="MBM9434163.1"/>
    </source>
</evidence>
<dbReference type="EMBL" id="JAFFJS010000007">
    <property type="protein sequence ID" value="MBM9434163.1"/>
    <property type="molecule type" value="Genomic_DNA"/>
</dbReference>
<keyword evidence="7" id="KW-0594">Phospholipid biosynthesis</keyword>
<dbReference type="SUPFAM" id="SSF111331">
    <property type="entry name" value="NAD kinase/diacylglycerol kinase-like"/>
    <property type="match status" value="1"/>
</dbReference>
<keyword evidence="7" id="KW-0443">Lipid metabolism</keyword>
<dbReference type="Gene3D" id="3.40.50.10330">
    <property type="entry name" value="Probable inorganic polyphosphate/atp-NAD kinase, domain 1"/>
    <property type="match status" value="1"/>
</dbReference>
<keyword evidence="8" id="KW-1208">Phospholipid metabolism</keyword>
<evidence type="ECO:0000256" key="2">
    <source>
        <dbReference type="ARBA" id="ARBA00005983"/>
    </source>
</evidence>
<evidence type="ECO:0000256" key="3">
    <source>
        <dbReference type="ARBA" id="ARBA00022679"/>
    </source>
</evidence>
<dbReference type="Gene3D" id="2.60.200.40">
    <property type="match status" value="1"/>
</dbReference>
<dbReference type="PANTHER" id="PTHR12358">
    <property type="entry name" value="SPHINGOSINE KINASE"/>
    <property type="match status" value="1"/>
</dbReference>
<comment type="cofactor">
    <cofactor evidence="1">
        <name>Mg(2+)</name>
        <dbReference type="ChEBI" id="CHEBI:18420"/>
    </cofactor>
</comment>
<dbReference type="InterPro" id="IPR017438">
    <property type="entry name" value="ATP-NAD_kinase_N"/>
</dbReference>
<comment type="similarity">
    <text evidence="2">Belongs to the diacylglycerol/lipid kinase family.</text>
</comment>
<dbReference type="InterPro" id="IPR045540">
    <property type="entry name" value="YegS/DAGK_C"/>
</dbReference>
<evidence type="ECO:0000256" key="8">
    <source>
        <dbReference type="ARBA" id="ARBA00023264"/>
    </source>
</evidence>
<dbReference type="RefSeq" id="WP_182174730.1">
    <property type="nucleotide sequence ID" value="NZ_CP059676.1"/>
</dbReference>
<comment type="caution">
    <text evidence="10">The sequence shown here is derived from an EMBL/GenBank/DDBJ whole genome shotgun (WGS) entry which is preliminary data.</text>
</comment>
<gene>
    <name evidence="10" type="ORF">JVW63_10705</name>
</gene>
<evidence type="ECO:0000313" key="11">
    <source>
        <dbReference type="Proteomes" id="UP000705983"/>
    </source>
</evidence>
<proteinExistence type="inferred from homology"/>
<dbReference type="PROSITE" id="PS50146">
    <property type="entry name" value="DAGK"/>
    <property type="match status" value="1"/>
</dbReference>
<feature type="domain" description="DAGKc" evidence="9">
    <location>
        <begin position="1"/>
        <end position="135"/>
    </location>
</feature>
<keyword evidence="6" id="KW-0067">ATP-binding</keyword>
<evidence type="ECO:0000256" key="4">
    <source>
        <dbReference type="ARBA" id="ARBA00022741"/>
    </source>
</evidence>
<dbReference type="Proteomes" id="UP000705983">
    <property type="component" value="Unassembled WGS sequence"/>
</dbReference>
<evidence type="ECO:0000256" key="5">
    <source>
        <dbReference type="ARBA" id="ARBA00022777"/>
    </source>
</evidence>
<keyword evidence="5" id="KW-0418">Kinase</keyword>
<dbReference type="Pfam" id="PF00781">
    <property type="entry name" value="DAGK_cat"/>
    <property type="match status" value="1"/>
</dbReference>
<reference evidence="11" key="1">
    <citation type="submission" date="2021-02" db="EMBL/GenBank/DDBJ databases">
        <title>Leucobacter sp. CX169.</title>
        <authorList>
            <person name="Cheng Y."/>
        </authorList>
    </citation>
    <scope>NUCLEOTIDE SEQUENCE [LARGE SCALE GENOMIC DNA]</scope>
    <source>
        <strain evidence="11">JY899</strain>
    </source>
</reference>
<dbReference type="Pfam" id="PF19279">
    <property type="entry name" value="YegS_C"/>
    <property type="match status" value="1"/>
</dbReference>
<dbReference type="PANTHER" id="PTHR12358:SF106">
    <property type="entry name" value="LIPID KINASE YEGS"/>
    <property type="match status" value="1"/>
</dbReference>
<dbReference type="InterPro" id="IPR016064">
    <property type="entry name" value="NAD/diacylglycerol_kinase_sf"/>
</dbReference>
<name>A0ABS2TIH4_9ACTO</name>
<keyword evidence="11" id="KW-1185">Reference proteome</keyword>
<evidence type="ECO:0000259" key="9">
    <source>
        <dbReference type="PROSITE" id="PS50146"/>
    </source>
</evidence>
<evidence type="ECO:0000256" key="6">
    <source>
        <dbReference type="ARBA" id="ARBA00022840"/>
    </source>
</evidence>
<keyword evidence="4" id="KW-0547">Nucleotide-binding</keyword>
<organism evidence="10 11">
    <name type="scientific">Flaviflexus equikiangi</name>
    <dbReference type="NCBI Taxonomy" id="2758573"/>
    <lineage>
        <taxon>Bacteria</taxon>
        <taxon>Bacillati</taxon>
        <taxon>Actinomycetota</taxon>
        <taxon>Actinomycetes</taxon>
        <taxon>Actinomycetales</taxon>
        <taxon>Actinomycetaceae</taxon>
        <taxon>Flaviflexus</taxon>
    </lineage>
</organism>